<protein>
    <submittedName>
        <fullName evidence="1">Uncharacterized protein</fullName>
    </submittedName>
</protein>
<proteinExistence type="predicted"/>
<sequence>MKITRELNLTNFEFWSGAKQHYFTFSELQEIQNQLEELYPDGMSETKINDLFWFEEEFLCECICLDFEEYQNR</sequence>
<name>A0A0F7IJM8_9CAUD</name>
<reference evidence="1 2" key="1">
    <citation type="journal article" date="2015" name="Stand. Genomic Sci.">
        <title>Complete genome sequences of bacteriophages P12002L and P12002S, two lytic phages that infect a marine Polaribacter strain.</title>
        <authorList>
            <person name="Kang I."/>
            <person name="Jang H."/>
            <person name="Cho J.-C."/>
        </authorList>
    </citation>
    <scope>NUCLEOTIDE SEQUENCE [LARGE SCALE GENOMIC DNA]</scope>
</reference>
<accession>A0A0F7IJM8</accession>
<gene>
    <name evidence="1" type="ORF">P12002L_0081</name>
</gene>
<dbReference type="GeneID" id="26636160"/>
<keyword evidence="2" id="KW-1185">Reference proteome</keyword>
<organism evidence="1 2">
    <name type="scientific">Polaribacter phage P12002L</name>
    <dbReference type="NCBI Taxonomy" id="1647386"/>
    <lineage>
        <taxon>Viruses</taxon>
        <taxon>Duplodnaviria</taxon>
        <taxon>Heunggongvirae</taxon>
        <taxon>Uroviricota</taxon>
        <taxon>Caudoviricetes</taxon>
        <taxon>Incheonvirus</taxon>
        <taxon>Incheonvirus P12002L</taxon>
    </lineage>
</organism>
<dbReference type="KEGG" id="vg:26636160"/>
<dbReference type="EMBL" id="KR136259">
    <property type="protein sequence ID" value="AKG94255.1"/>
    <property type="molecule type" value="Genomic_DNA"/>
</dbReference>
<evidence type="ECO:0000313" key="2">
    <source>
        <dbReference type="Proteomes" id="UP000204415"/>
    </source>
</evidence>
<dbReference type="RefSeq" id="YP_009209741.1">
    <property type="nucleotide sequence ID" value="NC_028924.1"/>
</dbReference>
<dbReference type="Proteomes" id="UP000204415">
    <property type="component" value="Segment"/>
</dbReference>
<evidence type="ECO:0000313" key="1">
    <source>
        <dbReference type="EMBL" id="AKG94255.1"/>
    </source>
</evidence>